<evidence type="ECO:0000313" key="3">
    <source>
        <dbReference type="Proteomes" id="UP001432014"/>
    </source>
</evidence>
<geneLocation type="plasmid" evidence="2 3">
    <name>unnamed1</name>
</geneLocation>
<gene>
    <name evidence="2" type="ORF">OG469_41165</name>
</gene>
<sequence length="164" mass="18505">MTTDTTPTSPTAPPVHAPFARPERRFRQDSVLDGESDWVLARLALDRRSFAIYDDDPRAEEARRLAEEFTVEEAERVDRFLAAGVQDNGRLEAVAAAGPTITDEDRTWLLDQLRLAWQRLDRLRGCIDNSGSMMQTTYVASAVDYVRWSRRPEALTGLRPRAGA</sequence>
<evidence type="ECO:0000313" key="2">
    <source>
        <dbReference type="EMBL" id="WUS61894.1"/>
    </source>
</evidence>
<evidence type="ECO:0000256" key="1">
    <source>
        <dbReference type="SAM" id="MobiDB-lite"/>
    </source>
</evidence>
<organism evidence="2 3">
    <name type="scientific">Kitasatospora herbaricolor</name>
    <dbReference type="NCBI Taxonomy" id="68217"/>
    <lineage>
        <taxon>Bacteria</taxon>
        <taxon>Bacillati</taxon>
        <taxon>Actinomycetota</taxon>
        <taxon>Actinomycetes</taxon>
        <taxon>Kitasatosporales</taxon>
        <taxon>Streptomycetaceae</taxon>
        <taxon>Kitasatospora</taxon>
    </lineage>
</organism>
<dbReference type="Proteomes" id="UP001432014">
    <property type="component" value="Plasmid unnamed1"/>
</dbReference>
<keyword evidence="3" id="KW-1185">Reference proteome</keyword>
<keyword evidence="2" id="KW-0614">Plasmid</keyword>
<dbReference type="RefSeq" id="WP_329501498.1">
    <property type="nucleotide sequence ID" value="NZ_CP108461.1"/>
</dbReference>
<feature type="region of interest" description="Disordered" evidence="1">
    <location>
        <begin position="1"/>
        <end position="22"/>
    </location>
</feature>
<accession>A0ABZ1WMJ5</accession>
<reference evidence="2 3" key="1">
    <citation type="submission" date="2022-10" db="EMBL/GenBank/DDBJ databases">
        <title>The complete genomes of actinobacterial strains from the NBC collection.</title>
        <authorList>
            <person name="Joergensen T.S."/>
            <person name="Alvarez Arevalo M."/>
            <person name="Sterndorff E.B."/>
            <person name="Faurdal D."/>
            <person name="Vuksanovic O."/>
            <person name="Mourched A.-S."/>
            <person name="Charusanti P."/>
            <person name="Shaw S."/>
            <person name="Blin K."/>
            <person name="Weber T."/>
        </authorList>
    </citation>
    <scope>NUCLEOTIDE SEQUENCE [LARGE SCALE GENOMIC DNA]</scope>
    <source>
        <strain evidence="2 3">NBC_01247</strain>
        <plasmid evidence="2 3">unnamed1</plasmid>
    </source>
</reference>
<proteinExistence type="predicted"/>
<protein>
    <submittedName>
        <fullName evidence="2">Uncharacterized protein</fullName>
    </submittedName>
</protein>
<dbReference type="EMBL" id="CP108483">
    <property type="protein sequence ID" value="WUS61894.1"/>
    <property type="molecule type" value="Genomic_DNA"/>
</dbReference>
<name>A0ABZ1WMJ5_9ACTN</name>